<dbReference type="PANTHER" id="PTHR10663:SF342">
    <property type="entry name" value="FI21420P1"/>
    <property type="match status" value="1"/>
</dbReference>
<dbReference type="CDD" id="cd00171">
    <property type="entry name" value="Sec7"/>
    <property type="match status" value="1"/>
</dbReference>
<keyword evidence="5" id="KW-0175">Coiled coil</keyword>
<keyword evidence="3" id="KW-0963">Cytoplasm</keyword>
<dbReference type="EMBL" id="IACT01007616">
    <property type="protein sequence ID" value="LAC26730.1"/>
    <property type="molecule type" value="mRNA"/>
</dbReference>
<evidence type="ECO:0000256" key="2">
    <source>
        <dbReference type="ARBA" id="ARBA00006248"/>
    </source>
</evidence>
<dbReference type="InterPro" id="IPR035999">
    <property type="entry name" value="Sec7_dom_sf"/>
</dbReference>
<feature type="compositionally biased region" description="Polar residues" evidence="6">
    <location>
        <begin position="236"/>
        <end position="245"/>
    </location>
</feature>
<comment type="subcellular location">
    <subcellularLocation>
        <location evidence="1">Cytoplasm</location>
    </subcellularLocation>
</comment>
<dbReference type="InterPro" id="IPR033742">
    <property type="entry name" value="IQSEC_PH"/>
</dbReference>
<dbReference type="GO" id="GO:0005737">
    <property type="term" value="C:cytoplasm"/>
    <property type="evidence" value="ECO:0007669"/>
    <property type="project" value="UniProtKB-SubCell"/>
</dbReference>
<feature type="domain" description="SEC7" evidence="7">
    <location>
        <begin position="402"/>
        <end position="588"/>
    </location>
</feature>
<name>A0A6A7G762_9CRUS</name>
<dbReference type="InterPro" id="IPR001849">
    <property type="entry name" value="PH_domain"/>
</dbReference>
<keyword evidence="4" id="KW-0597">Phosphoprotein</keyword>
<dbReference type="FunFam" id="1.10.220.20:FF:000001">
    <property type="entry name" value="IQ motif and SEC7 domain-containing protein 1"/>
    <property type="match status" value="1"/>
</dbReference>
<feature type="region of interest" description="Disordered" evidence="6">
    <location>
        <begin position="359"/>
        <end position="382"/>
    </location>
</feature>
<dbReference type="Pfam" id="PF16453">
    <property type="entry name" value="IQ_SEC7_PH"/>
    <property type="match status" value="1"/>
</dbReference>
<dbReference type="SUPFAM" id="SSF48425">
    <property type="entry name" value="Sec7 domain"/>
    <property type="match status" value="1"/>
</dbReference>
<dbReference type="GO" id="GO:0005085">
    <property type="term" value="F:guanyl-nucleotide exchange factor activity"/>
    <property type="evidence" value="ECO:0007669"/>
    <property type="project" value="InterPro"/>
</dbReference>
<dbReference type="Gene3D" id="2.30.29.30">
    <property type="entry name" value="Pleckstrin-homology domain (PH domain)/Phosphotyrosine-binding domain (PTB)"/>
    <property type="match status" value="1"/>
</dbReference>
<dbReference type="Gene3D" id="1.10.220.20">
    <property type="match status" value="1"/>
</dbReference>
<feature type="region of interest" description="Disordered" evidence="6">
    <location>
        <begin position="743"/>
        <end position="767"/>
    </location>
</feature>
<evidence type="ECO:0000256" key="5">
    <source>
        <dbReference type="ARBA" id="ARBA00023054"/>
    </source>
</evidence>
<dbReference type="AlphaFoldDB" id="A0A6A7G762"/>
<comment type="similarity">
    <text evidence="2">Belongs to the BRAG family.</text>
</comment>
<feature type="compositionally biased region" description="Low complexity" evidence="6">
    <location>
        <begin position="187"/>
        <end position="210"/>
    </location>
</feature>
<organism evidence="8">
    <name type="scientific">Hirondellea gigas</name>
    <dbReference type="NCBI Taxonomy" id="1518452"/>
    <lineage>
        <taxon>Eukaryota</taxon>
        <taxon>Metazoa</taxon>
        <taxon>Ecdysozoa</taxon>
        <taxon>Arthropoda</taxon>
        <taxon>Crustacea</taxon>
        <taxon>Multicrustacea</taxon>
        <taxon>Malacostraca</taxon>
        <taxon>Eumalacostraca</taxon>
        <taxon>Peracarida</taxon>
        <taxon>Amphipoda</taxon>
        <taxon>Amphilochidea</taxon>
        <taxon>Lysianassida</taxon>
        <taxon>Lysianassidira</taxon>
        <taxon>Lysianassoidea</taxon>
        <taxon>Lysianassidae</taxon>
        <taxon>Hirondellea</taxon>
    </lineage>
</organism>
<feature type="compositionally biased region" description="Polar residues" evidence="6">
    <location>
        <begin position="747"/>
        <end position="757"/>
    </location>
</feature>
<protein>
    <submittedName>
        <fullName evidence="8">IQ motif and SEC7 domain-containing protein 1-like isoform X2</fullName>
    </submittedName>
</protein>
<dbReference type="PROSITE" id="PS50190">
    <property type="entry name" value="SEC7"/>
    <property type="match status" value="1"/>
</dbReference>
<sequence>MLERRYGGDQARRAATTIQRTYRHYAMTKKFRAITATAKAQERRLSRRFTTENTIDIVSSAAATTNGTCATVHYRDTEQFIRSEFDQLNRNLCASVYGEGRGPRPARSLSMRDNARQTSQSTTSGSNSSDTATTTTTTVTTTAATNSNGDQPDNAQYCRIQSPSSSSINTSSDIAPDADTGGAKLPISNSSSNNNANNLTISITNSTTSSEDTGIHSNTTLDSSCASPKDLKYFSSEESFGSHDSGSGRAVGSGPRGAAAGKKLPPEVPRRSSSIKSSESTNSADRSADNGSLSSVQSSGSDSSLSQSASDRATPLSGHDHPDNLGDLHIPTSPVWKRKNQMSTSELIYDDKRLSNISENSEDSCQSHSSDRLTYSQTAPSSNARYPPYNAAILPKVPEVLRKRQYRVGLNLFNKKPERGIAYLIGRYFLENSPLAVAKFLLTRKGLSKQMIGEYLGNLQNSFNMAVLEMFSQEVDLSGMQVDVALRKYQTYFRMPGEAQKIERLMQVFAQRYCQCNRDIVAKLRDPETIFVLAFAIIMLNTDLHTASMKAENRMKIDDFVKNLRGVDDGYDIEREMLEGMHHRIKAQEFRTGHDHVTQVLKVQQTMVEKRPNLALPHRRLVCYCRLYEVPDSTKKERVGLHQREVFLFNDLLVVTKIFSKKKNSVTYSFRQSYPLAGLTVMNKETQHYQYLIEIRQRVDNKPLMSFNARNEHDRTKFCEDLKESISEMDEMENLRIEGELEKNKASLRSSRPTSTAENRDSGVADMEVISTGSDKSTLTTDMATGNGGLVTGTLKRTTLSNSLIDMHEAGL</sequence>
<feature type="compositionally biased region" description="Polar residues" evidence="6">
    <location>
        <begin position="211"/>
        <end position="226"/>
    </location>
</feature>
<feature type="compositionally biased region" description="Low complexity" evidence="6">
    <location>
        <begin position="118"/>
        <end position="148"/>
    </location>
</feature>
<dbReference type="InterPro" id="IPR023394">
    <property type="entry name" value="Sec7_C_sf"/>
</dbReference>
<dbReference type="Gene3D" id="1.10.1000.11">
    <property type="entry name" value="Arf Nucleotide-binding Site Opener,domain 2"/>
    <property type="match status" value="1"/>
</dbReference>
<evidence type="ECO:0000256" key="3">
    <source>
        <dbReference type="ARBA" id="ARBA00022490"/>
    </source>
</evidence>
<dbReference type="CDD" id="cd13318">
    <property type="entry name" value="PH_IQSEC"/>
    <property type="match status" value="1"/>
</dbReference>
<accession>A0A6A7G762</accession>
<feature type="compositionally biased region" description="Low complexity" evidence="6">
    <location>
        <begin position="291"/>
        <end position="311"/>
    </location>
</feature>
<evidence type="ECO:0000256" key="1">
    <source>
        <dbReference type="ARBA" id="ARBA00004496"/>
    </source>
</evidence>
<dbReference type="PANTHER" id="PTHR10663">
    <property type="entry name" value="GUANYL-NUCLEOTIDE EXCHANGE FACTOR"/>
    <property type="match status" value="1"/>
</dbReference>
<dbReference type="FunFam" id="1.10.1000.11:FF:000009">
    <property type="entry name" value="IQ motif and SEC7 domain-containing protein"/>
    <property type="match status" value="1"/>
</dbReference>
<dbReference type="SMART" id="SM00222">
    <property type="entry name" value="Sec7"/>
    <property type="match status" value="1"/>
</dbReference>
<dbReference type="PROSITE" id="PS50096">
    <property type="entry name" value="IQ"/>
    <property type="match status" value="1"/>
</dbReference>
<reference evidence="8" key="1">
    <citation type="submission" date="2017-11" db="EMBL/GenBank/DDBJ databases">
        <title>The sensing device of the deep-sea amphipod.</title>
        <authorList>
            <person name="Kobayashi H."/>
            <person name="Nagahama T."/>
            <person name="Arai W."/>
            <person name="Sasagawa Y."/>
            <person name="Umeda M."/>
            <person name="Hayashi T."/>
            <person name="Nikaido I."/>
            <person name="Watanabe H."/>
            <person name="Oguri K."/>
            <person name="Kitazato H."/>
            <person name="Fujioka K."/>
            <person name="Kido Y."/>
            <person name="Takami H."/>
        </authorList>
    </citation>
    <scope>NUCLEOTIDE SEQUENCE</scope>
    <source>
        <tissue evidence="8">Whole body</tissue>
    </source>
</reference>
<dbReference type="GO" id="GO:0032012">
    <property type="term" value="P:regulation of ARF protein signal transduction"/>
    <property type="evidence" value="ECO:0007669"/>
    <property type="project" value="InterPro"/>
</dbReference>
<dbReference type="InterPro" id="IPR000904">
    <property type="entry name" value="Sec7_dom"/>
</dbReference>
<feature type="region of interest" description="Disordered" evidence="6">
    <location>
        <begin position="97"/>
        <end position="332"/>
    </location>
</feature>
<evidence type="ECO:0000259" key="7">
    <source>
        <dbReference type="PROSITE" id="PS50190"/>
    </source>
</evidence>
<evidence type="ECO:0000313" key="8">
    <source>
        <dbReference type="EMBL" id="LAC26730.1"/>
    </source>
</evidence>
<dbReference type="SMART" id="SM00233">
    <property type="entry name" value="PH"/>
    <property type="match status" value="1"/>
</dbReference>
<dbReference type="GO" id="GO:0030036">
    <property type="term" value="P:actin cytoskeleton organization"/>
    <property type="evidence" value="ECO:0007669"/>
    <property type="project" value="TreeGrafter"/>
</dbReference>
<dbReference type="Pfam" id="PF01369">
    <property type="entry name" value="Sec7"/>
    <property type="match status" value="1"/>
</dbReference>
<feature type="compositionally biased region" description="Low complexity" evidence="6">
    <location>
        <begin position="272"/>
        <end position="283"/>
    </location>
</feature>
<proteinExistence type="evidence at transcript level"/>
<feature type="compositionally biased region" description="Low complexity" evidence="6">
    <location>
        <begin position="162"/>
        <end position="172"/>
    </location>
</feature>
<dbReference type="SUPFAM" id="SSF50729">
    <property type="entry name" value="PH domain-like"/>
    <property type="match status" value="1"/>
</dbReference>
<evidence type="ECO:0000256" key="4">
    <source>
        <dbReference type="ARBA" id="ARBA00022553"/>
    </source>
</evidence>
<evidence type="ECO:0000256" key="6">
    <source>
        <dbReference type="SAM" id="MobiDB-lite"/>
    </source>
</evidence>
<dbReference type="InterPro" id="IPR011993">
    <property type="entry name" value="PH-like_dom_sf"/>
</dbReference>